<evidence type="ECO:0000313" key="4">
    <source>
        <dbReference type="Proteomes" id="UP000000311"/>
    </source>
</evidence>
<evidence type="ECO:0000256" key="1">
    <source>
        <dbReference type="SAM" id="Phobius"/>
    </source>
</evidence>
<evidence type="ECO:0000313" key="3">
    <source>
        <dbReference type="EMBL" id="EFN60460.1"/>
    </source>
</evidence>
<gene>
    <name evidence="3" type="ORF">EAG_02682</name>
</gene>
<dbReference type="PANTHER" id="PTHR23025:SF3">
    <property type="entry name" value="HORMONE-SENSITIVE LIPASE"/>
    <property type="match status" value="1"/>
</dbReference>
<feature type="domain" description="Alpha/beta hydrolase fold-3" evidence="2">
    <location>
        <begin position="3"/>
        <end position="93"/>
    </location>
</feature>
<dbReference type="InterPro" id="IPR029058">
    <property type="entry name" value="AB_hydrolase_fold"/>
</dbReference>
<keyword evidence="4" id="KW-1185">Reference proteome</keyword>
<sequence>MYLQKWATMLDVPILSIDYNLAPQAPYPRALEEIVYAYAWALKHASTLLGSTAKKVVFAGDSAGGTLNLGAILKCLQLNIKKPDGIFMAYAPVFINYILSPSHMLFSIDTLLLLGVIVRCLKAYGSDNETLAKEHEDKKGATSNIESPAEVSKNDLAASIPNEDSVSDCSIKLTSPTSDSTLNPVESIEVDEQNDKLCSWLKSFHRRNNKKGNQLDETNANTLSKEIVTLISKDPFLSPYIASDDMLAHLPPIKILALQLDPCLDDCVMFARKLRSLGNKVTLDILPDLPHGFLYFSRVKLFLLFISILSIIYFYYFYYLFLLFIFIMSIIYFYYFYYLFLLFIFIMSIIYFYYFYYLFLLFIFIMSIIYFYYFYYLFLLFIYIYVYIYMYIYMCVCVCINLK</sequence>
<dbReference type="Proteomes" id="UP000000311">
    <property type="component" value="Unassembled WGS sequence"/>
</dbReference>
<dbReference type="EMBL" id="GL444930">
    <property type="protein sequence ID" value="EFN60460.1"/>
    <property type="molecule type" value="Genomic_DNA"/>
</dbReference>
<dbReference type="PANTHER" id="PTHR23025">
    <property type="entry name" value="TRIACYLGLYCEROL LIPASE"/>
    <property type="match status" value="1"/>
</dbReference>
<dbReference type="Gene3D" id="3.40.50.1820">
    <property type="entry name" value="alpha/beta hydrolase"/>
    <property type="match status" value="2"/>
</dbReference>
<feature type="transmembrane region" description="Helical" evidence="1">
    <location>
        <begin position="301"/>
        <end position="318"/>
    </location>
</feature>
<dbReference type="STRING" id="104421.E2B1H6"/>
<dbReference type="GO" id="GO:0004771">
    <property type="term" value="F:sterol ester esterase activity"/>
    <property type="evidence" value="ECO:0007669"/>
    <property type="project" value="TreeGrafter"/>
</dbReference>
<organism evidence="4">
    <name type="scientific">Camponotus floridanus</name>
    <name type="common">Florida carpenter ant</name>
    <dbReference type="NCBI Taxonomy" id="104421"/>
    <lineage>
        <taxon>Eukaryota</taxon>
        <taxon>Metazoa</taxon>
        <taxon>Ecdysozoa</taxon>
        <taxon>Arthropoda</taxon>
        <taxon>Hexapoda</taxon>
        <taxon>Insecta</taxon>
        <taxon>Pterygota</taxon>
        <taxon>Neoptera</taxon>
        <taxon>Endopterygota</taxon>
        <taxon>Hymenoptera</taxon>
        <taxon>Apocrita</taxon>
        <taxon>Aculeata</taxon>
        <taxon>Formicoidea</taxon>
        <taxon>Formicidae</taxon>
        <taxon>Formicinae</taxon>
        <taxon>Camponotus</taxon>
    </lineage>
</organism>
<protein>
    <submittedName>
        <fullName evidence="3">Hormone-sensitive lipase</fullName>
    </submittedName>
</protein>
<accession>E2B1H6</accession>
<dbReference type="InParanoid" id="E2B1H6"/>
<feature type="transmembrane region" description="Helical" evidence="1">
    <location>
        <begin position="324"/>
        <end position="347"/>
    </location>
</feature>
<feature type="domain" description="Alpha/beta hydrolase fold-3" evidence="2">
    <location>
        <begin position="232"/>
        <end position="294"/>
    </location>
</feature>
<keyword evidence="1" id="KW-0812">Transmembrane</keyword>
<name>E2B1H6_CAMFO</name>
<dbReference type="GO" id="GO:0019433">
    <property type="term" value="P:triglyceride catabolic process"/>
    <property type="evidence" value="ECO:0007669"/>
    <property type="project" value="TreeGrafter"/>
</dbReference>
<feature type="transmembrane region" description="Helical" evidence="1">
    <location>
        <begin position="380"/>
        <end position="402"/>
    </location>
</feature>
<dbReference type="SUPFAM" id="SSF53474">
    <property type="entry name" value="alpha/beta-Hydrolases"/>
    <property type="match status" value="1"/>
</dbReference>
<reference evidence="3 4" key="1">
    <citation type="journal article" date="2010" name="Science">
        <title>Genomic comparison of the ants Camponotus floridanus and Harpegnathos saltator.</title>
        <authorList>
            <person name="Bonasio R."/>
            <person name="Zhang G."/>
            <person name="Ye C."/>
            <person name="Mutti N.S."/>
            <person name="Fang X."/>
            <person name="Qin N."/>
            <person name="Donahue G."/>
            <person name="Yang P."/>
            <person name="Li Q."/>
            <person name="Li C."/>
            <person name="Zhang P."/>
            <person name="Huang Z."/>
            <person name="Berger S.L."/>
            <person name="Reinberg D."/>
            <person name="Wang J."/>
            <person name="Liebig J."/>
        </authorList>
    </citation>
    <scope>NUCLEOTIDE SEQUENCE [LARGE SCALE GENOMIC DNA]</scope>
    <source>
        <strain evidence="4">C129</strain>
    </source>
</reference>
<keyword evidence="1" id="KW-1133">Transmembrane helix</keyword>
<dbReference type="Pfam" id="PF07859">
    <property type="entry name" value="Abhydrolase_3"/>
    <property type="match status" value="2"/>
</dbReference>
<dbReference type="AlphaFoldDB" id="E2B1H6"/>
<feature type="transmembrane region" description="Helical" evidence="1">
    <location>
        <begin position="354"/>
        <end position="374"/>
    </location>
</feature>
<dbReference type="InterPro" id="IPR013094">
    <property type="entry name" value="AB_hydrolase_3"/>
</dbReference>
<keyword evidence="1" id="KW-0472">Membrane</keyword>
<dbReference type="OMA" id="PEAFEEC"/>
<dbReference type="OrthoDB" id="408631at2759"/>
<evidence type="ECO:0000259" key="2">
    <source>
        <dbReference type="Pfam" id="PF07859"/>
    </source>
</evidence>
<dbReference type="GO" id="GO:0004806">
    <property type="term" value="F:triacylglycerol lipase activity"/>
    <property type="evidence" value="ECO:0007669"/>
    <property type="project" value="TreeGrafter"/>
</dbReference>
<dbReference type="GO" id="GO:0005829">
    <property type="term" value="C:cytosol"/>
    <property type="evidence" value="ECO:0007669"/>
    <property type="project" value="TreeGrafter"/>
</dbReference>
<proteinExistence type="predicted"/>